<reference evidence="4" key="1">
    <citation type="submission" date="2023-10" db="EMBL/GenBank/DDBJ databases">
        <title>Genome sequence of Blautia coccoides DSM 935.</title>
        <authorList>
            <person name="Boeer T."/>
            <person name="Bengelsdorf F.R."/>
            <person name="Daniel R."/>
            <person name="Poehlein A."/>
        </authorList>
    </citation>
    <scope>NUCLEOTIDE SEQUENCE [LARGE SCALE GENOMIC DNA]</scope>
    <source>
        <strain evidence="4">DSM 935</strain>
    </source>
</reference>
<dbReference type="Gene3D" id="2.40.50.140">
    <property type="entry name" value="Nucleic acid-binding proteins"/>
    <property type="match status" value="1"/>
</dbReference>
<dbReference type="PIRSF" id="PIRSF002070">
    <property type="entry name" value="SSB"/>
    <property type="match status" value="1"/>
</dbReference>
<keyword evidence="5" id="KW-1185">Reference proteome</keyword>
<evidence type="ECO:0000313" key="4">
    <source>
        <dbReference type="EMBL" id="WPX76577.1"/>
    </source>
</evidence>
<feature type="region of interest" description="Disordered" evidence="3">
    <location>
        <begin position="102"/>
        <end position="137"/>
    </location>
</feature>
<dbReference type="SUPFAM" id="SSF50249">
    <property type="entry name" value="Nucleic acid-binding proteins"/>
    <property type="match status" value="1"/>
</dbReference>
<dbReference type="GO" id="GO:0003677">
    <property type="term" value="F:DNA binding"/>
    <property type="evidence" value="ECO:0007669"/>
    <property type="project" value="UniProtKB-KW"/>
</dbReference>
<keyword evidence="1 2" id="KW-0238">DNA-binding</keyword>
<proteinExistence type="predicted"/>
<dbReference type="InterPro" id="IPR011344">
    <property type="entry name" value="ssDNA-bd"/>
</dbReference>
<feature type="compositionally biased region" description="Acidic residues" evidence="3">
    <location>
        <begin position="126"/>
        <end position="137"/>
    </location>
</feature>
<feature type="compositionally biased region" description="Basic and acidic residues" evidence="3">
    <location>
        <begin position="102"/>
        <end position="118"/>
    </location>
</feature>
<dbReference type="Proteomes" id="UP001325248">
    <property type="component" value="Chromosome"/>
</dbReference>
<dbReference type="PROSITE" id="PS50935">
    <property type="entry name" value="SSB"/>
    <property type="match status" value="1"/>
</dbReference>
<protein>
    <recommendedName>
        <fullName evidence="2">Single-stranded DNA-binding protein</fullName>
    </recommendedName>
</protein>
<dbReference type="EMBL" id="CP136422">
    <property type="protein sequence ID" value="WPX76577.1"/>
    <property type="molecule type" value="Genomic_DNA"/>
</dbReference>
<dbReference type="PANTHER" id="PTHR10302">
    <property type="entry name" value="SINGLE-STRANDED DNA-BINDING PROTEIN"/>
    <property type="match status" value="1"/>
</dbReference>
<evidence type="ECO:0000256" key="2">
    <source>
        <dbReference type="PIRNR" id="PIRNR002070"/>
    </source>
</evidence>
<dbReference type="InterPro" id="IPR000424">
    <property type="entry name" value="Primosome_PriB/ssb"/>
</dbReference>
<name>A0ABZ0UJC3_9FIRM</name>
<accession>A0ABZ0UJC3</accession>
<evidence type="ECO:0000256" key="1">
    <source>
        <dbReference type="ARBA" id="ARBA00023125"/>
    </source>
</evidence>
<evidence type="ECO:0000313" key="5">
    <source>
        <dbReference type="Proteomes" id="UP001325248"/>
    </source>
</evidence>
<organism evidence="4 5">
    <name type="scientific">Blautia producta</name>
    <dbReference type="NCBI Taxonomy" id="33035"/>
    <lineage>
        <taxon>Bacteria</taxon>
        <taxon>Bacillati</taxon>
        <taxon>Bacillota</taxon>
        <taxon>Clostridia</taxon>
        <taxon>Lachnospirales</taxon>
        <taxon>Lachnospiraceae</taxon>
        <taxon>Blautia</taxon>
    </lineage>
</organism>
<sequence>MNSITLIGRLAKAPEIREITTQKGETEVARFPLVVRRNHTNKAFVVMVTAYGGNAGFVQKYLEKGTKVTICGELVISQVKNEENGTASYFTEIIMDTMEFAESKSKRESGGEGFEPAKRANIPFEIPEEMEQEMPFR</sequence>
<dbReference type="PANTHER" id="PTHR10302:SF27">
    <property type="entry name" value="SINGLE-STRANDED DNA-BINDING PROTEIN"/>
    <property type="match status" value="1"/>
</dbReference>
<evidence type="ECO:0000256" key="3">
    <source>
        <dbReference type="SAM" id="MobiDB-lite"/>
    </source>
</evidence>
<dbReference type="CDD" id="cd04496">
    <property type="entry name" value="SSB_OBF"/>
    <property type="match status" value="1"/>
</dbReference>
<dbReference type="InterPro" id="IPR012340">
    <property type="entry name" value="NA-bd_OB-fold"/>
</dbReference>
<dbReference type="Pfam" id="PF00436">
    <property type="entry name" value="SSB"/>
    <property type="match status" value="1"/>
</dbReference>
<gene>
    <name evidence="4" type="ORF">BLCOC_49630</name>
</gene>